<protein>
    <submittedName>
        <fullName evidence="1">Uncharacterized protein</fullName>
    </submittedName>
</protein>
<keyword evidence="2" id="KW-1185">Reference proteome</keyword>
<name>A0A8H5BTF4_9AGAR</name>
<evidence type="ECO:0000313" key="1">
    <source>
        <dbReference type="EMBL" id="KAF5328983.1"/>
    </source>
</evidence>
<dbReference type="AlphaFoldDB" id="A0A8H5BTF4"/>
<comment type="caution">
    <text evidence="1">The sequence shown here is derived from an EMBL/GenBank/DDBJ whole genome shotgun (WGS) entry which is preliminary data.</text>
</comment>
<gene>
    <name evidence="1" type="ORF">D9611_013487</name>
</gene>
<evidence type="ECO:0000313" key="2">
    <source>
        <dbReference type="Proteomes" id="UP000541558"/>
    </source>
</evidence>
<accession>A0A8H5BTF4</accession>
<sequence>MDKIAISPLSASIHSTYASLSHYAVLLAFVVPPLPHQDHFSISLSGHSQSPFSRLQESRCAEMRSMAKVSLVKLLELRGLNDSVVPLLEVLKLDLPQMYLVALFTPRARNYPRYTSTLELQLNRHSPQQGTSFTIKVQPPFFFFFRTNLTQPSKYHHNALSPQAVRDDVAILCLSSL</sequence>
<reference evidence="1 2" key="1">
    <citation type="journal article" date="2020" name="ISME J.">
        <title>Uncovering the hidden diversity of litter-decomposition mechanisms in mushroom-forming fungi.</title>
        <authorList>
            <person name="Floudas D."/>
            <person name="Bentzer J."/>
            <person name="Ahren D."/>
            <person name="Johansson T."/>
            <person name="Persson P."/>
            <person name="Tunlid A."/>
        </authorList>
    </citation>
    <scope>NUCLEOTIDE SEQUENCE [LARGE SCALE GENOMIC DNA]</scope>
    <source>
        <strain evidence="1 2">CBS 175.51</strain>
    </source>
</reference>
<proteinExistence type="predicted"/>
<dbReference type="EMBL" id="JAACJK010000124">
    <property type="protein sequence ID" value="KAF5328983.1"/>
    <property type="molecule type" value="Genomic_DNA"/>
</dbReference>
<dbReference type="Proteomes" id="UP000541558">
    <property type="component" value="Unassembled WGS sequence"/>
</dbReference>
<organism evidence="1 2">
    <name type="scientific">Ephemerocybe angulata</name>
    <dbReference type="NCBI Taxonomy" id="980116"/>
    <lineage>
        <taxon>Eukaryota</taxon>
        <taxon>Fungi</taxon>
        <taxon>Dikarya</taxon>
        <taxon>Basidiomycota</taxon>
        <taxon>Agaricomycotina</taxon>
        <taxon>Agaricomycetes</taxon>
        <taxon>Agaricomycetidae</taxon>
        <taxon>Agaricales</taxon>
        <taxon>Agaricineae</taxon>
        <taxon>Psathyrellaceae</taxon>
        <taxon>Ephemerocybe</taxon>
    </lineage>
</organism>